<name>A0ABS7ZE63_9MICO</name>
<comment type="similarity">
    <text evidence="1 3">Belongs to the short-chain dehydrogenases/reductases (SDR) family.</text>
</comment>
<comment type="caution">
    <text evidence="5">The sequence shown here is derived from an EMBL/GenBank/DDBJ whole genome shotgun (WGS) entry which is preliminary data.</text>
</comment>
<dbReference type="Proteomes" id="UP001319870">
    <property type="component" value="Unassembled WGS sequence"/>
</dbReference>
<dbReference type="InterPro" id="IPR036291">
    <property type="entry name" value="NAD(P)-bd_dom_sf"/>
</dbReference>
<dbReference type="InterPro" id="IPR057326">
    <property type="entry name" value="KR_dom"/>
</dbReference>
<keyword evidence="6" id="KW-1185">Reference proteome</keyword>
<dbReference type="Pfam" id="PF00106">
    <property type="entry name" value="adh_short"/>
    <property type="match status" value="1"/>
</dbReference>
<dbReference type="SUPFAM" id="SSF51735">
    <property type="entry name" value="NAD(P)-binding Rossmann-fold domains"/>
    <property type="match status" value="1"/>
</dbReference>
<evidence type="ECO:0000256" key="1">
    <source>
        <dbReference type="ARBA" id="ARBA00006484"/>
    </source>
</evidence>
<dbReference type="PANTHER" id="PTHR44196">
    <property type="entry name" value="DEHYDROGENASE/REDUCTASE SDR FAMILY MEMBER 7B"/>
    <property type="match status" value="1"/>
</dbReference>
<dbReference type="PANTHER" id="PTHR44196:SF2">
    <property type="entry name" value="SHORT-CHAIN DEHYDROGENASE-RELATED"/>
    <property type="match status" value="1"/>
</dbReference>
<gene>
    <name evidence="5" type="ORF">LEP48_08175</name>
</gene>
<feature type="domain" description="Ketoreductase" evidence="4">
    <location>
        <begin position="9"/>
        <end position="188"/>
    </location>
</feature>
<dbReference type="PRINTS" id="PR00080">
    <property type="entry name" value="SDRFAMILY"/>
</dbReference>
<keyword evidence="2" id="KW-0560">Oxidoreductase</keyword>
<accession>A0ABS7ZE63</accession>
<dbReference type="PRINTS" id="PR00081">
    <property type="entry name" value="GDHRDH"/>
</dbReference>
<dbReference type="SMART" id="SM00822">
    <property type="entry name" value="PKS_KR"/>
    <property type="match status" value="1"/>
</dbReference>
<evidence type="ECO:0000256" key="2">
    <source>
        <dbReference type="ARBA" id="ARBA00023002"/>
    </source>
</evidence>
<dbReference type="InterPro" id="IPR002347">
    <property type="entry name" value="SDR_fam"/>
</dbReference>
<organism evidence="5 6">
    <name type="scientific">Isoptericola luteus</name>
    <dbReference type="NCBI Taxonomy" id="2879484"/>
    <lineage>
        <taxon>Bacteria</taxon>
        <taxon>Bacillati</taxon>
        <taxon>Actinomycetota</taxon>
        <taxon>Actinomycetes</taxon>
        <taxon>Micrococcales</taxon>
        <taxon>Promicromonosporaceae</taxon>
        <taxon>Isoptericola</taxon>
    </lineage>
</organism>
<dbReference type="CDD" id="cd05233">
    <property type="entry name" value="SDR_c"/>
    <property type="match status" value="1"/>
</dbReference>
<dbReference type="RefSeq" id="WP_225565087.1">
    <property type="nucleotide sequence ID" value="NZ_JAIXCQ010000004.1"/>
</dbReference>
<reference evidence="5 6" key="1">
    <citation type="submission" date="2021-09" db="EMBL/GenBank/DDBJ databases">
        <title>Isoptericola luteus sp. nov., a novel bacterium isolated from Harbin, the capital city of Heilongjiang province.</title>
        <authorList>
            <person name="Li J."/>
        </authorList>
    </citation>
    <scope>NUCLEOTIDE SEQUENCE [LARGE SCALE GENOMIC DNA]</scope>
    <source>
        <strain evidence="5 6">NEAU-Y5</strain>
    </source>
</reference>
<evidence type="ECO:0000259" key="4">
    <source>
        <dbReference type="SMART" id="SM00822"/>
    </source>
</evidence>
<sequence>MPRQDYHHQTVVITGASSGIGAAFARALASRGAHVVLVARRRNRLDLLAAELREKHGATATAIPLDLAEPTAADDLRAALSAAGVTVTSLINNAGFGTFGDFAGEDVRTVTQEIAVDVAAPVRLSRVFLPDVVDARGFLINVASMAAYTPTPRMAVYGAAKAFVLSFTEALWAETRHTGATVFALSPGATSTEFNAVVGTDDATAGAAMRTAGQVVQTALAHLERRRPGPSVIDGTTNRLGAALSRLMSRRATAAAMHRITDPARRTGTRTGTRADAPA</sequence>
<proteinExistence type="inferred from homology"/>
<dbReference type="EMBL" id="JAIXCQ010000004">
    <property type="protein sequence ID" value="MCA5893333.1"/>
    <property type="molecule type" value="Genomic_DNA"/>
</dbReference>
<evidence type="ECO:0000313" key="5">
    <source>
        <dbReference type="EMBL" id="MCA5893333.1"/>
    </source>
</evidence>
<dbReference type="PIRSF" id="PIRSF000126">
    <property type="entry name" value="11-beta-HSD1"/>
    <property type="match status" value="1"/>
</dbReference>
<evidence type="ECO:0000256" key="3">
    <source>
        <dbReference type="RuleBase" id="RU000363"/>
    </source>
</evidence>
<dbReference type="Gene3D" id="3.40.50.720">
    <property type="entry name" value="NAD(P)-binding Rossmann-like Domain"/>
    <property type="match status" value="1"/>
</dbReference>
<protein>
    <submittedName>
        <fullName evidence="5">SDR family oxidoreductase</fullName>
    </submittedName>
</protein>
<evidence type="ECO:0000313" key="6">
    <source>
        <dbReference type="Proteomes" id="UP001319870"/>
    </source>
</evidence>